<dbReference type="EMBL" id="JBHUMR010000012">
    <property type="protein sequence ID" value="MFD2617482.1"/>
    <property type="molecule type" value="Genomic_DNA"/>
</dbReference>
<comment type="caution">
    <text evidence="1">The sequence shown here is derived from an EMBL/GenBank/DDBJ whole genome shotgun (WGS) entry which is preliminary data.</text>
</comment>
<accession>A0ABW5PRF5</accession>
<name>A0ABW5PRF5_9BACI</name>
<evidence type="ECO:0000313" key="2">
    <source>
        <dbReference type="Proteomes" id="UP001597458"/>
    </source>
</evidence>
<dbReference type="SUPFAM" id="SSF58104">
    <property type="entry name" value="Methyl-accepting chemotaxis protein (MCP) signaling domain"/>
    <property type="match status" value="1"/>
</dbReference>
<dbReference type="Proteomes" id="UP001597458">
    <property type="component" value="Unassembled WGS sequence"/>
</dbReference>
<dbReference type="RefSeq" id="WP_386081673.1">
    <property type="nucleotide sequence ID" value="NZ_JBHUMR010000012.1"/>
</dbReference>
<evidence type="ECO:0000313" key="1">
    <source>
        <dbReference type="EMBL" id="MFD2617482.1"/>
    </source>
</evidence>
<dbReference type="Gene3D" id="1.10.287.950">
    <property type="entry name" value="Methyl-accepting chemotaxis protein"/>
    <property type="match status" value="1"/>
</dbReference>
<sequence>MIQEETTKAVNSIQKATAEVEGGIGVVSNAGSTFGEIEASVGEVSKQNTEVSDSVEQVK</sequence>
<protein>
    <recommendedName>
        <fullName evidence="3">Methyl-accepting chemotaxis protein</fullName>
    </recommendedName>
</protein>
<gene>
    <name evidence="1" type="ORF">ACFSTF_09225</name>
</gene>
<organism evidence="1 2">
    <name type="scientific">Terrilactibacillus laevilacticus</name>
    <dbReference type="NCBI Taxonomy" id="1380157"/>
    <lineage>
        <taxon>Bacteria</taxon>
        <taxon>Bacillati</taxon>
        <taxon>Bacillota</taxon>
        <taxon>Bacilli</taxon>
        <taxon>Bacillales</taxon>
        <taxon>Bacillaceae</taxon>
        <taxon>Terrilactibacillus</taxon>
    </lineage>
</organism>
<evidence type="ECO:0008006" key="3">
    <source>
        <dbReference type="Google" id="ProtNLM"/>
    </source>
</evidence>
<proteinExistence type="predicted"/>
<reference evidence="2" key="1">
    <citation type="journal article" date="2019" name="Int. J. Syst. Evol. Microbiol.">
        <title>The Global Catalogue of Microorganisms (GCM) 10K type strain sequencing project: providing services to taxonomists for standard genome sequencing and annotation.</title>
        <authorList>
            <consortium name="The Broad Institute Genomics Platform"/>
            <consortium name="The Broad Institute Genome Sequencing Center for Infectious Disease"/>
            <person name="Wu L."/>
            <person name="Ma J."/>
        </authorList>
    </citation>
    <scope>NUCLEOTIDE SEQUENCE [LARGE SCALE GENOMIC DNA]</scope>
    <source>
        <strain evidence="2">TISTR 2241</strain>
    </source>
</reference>
<keyword evidence="2" id="KW-1185">Reference proteome</keyword>